<dbReference type="AlphaFoldDB" id="L0DGY0"/>
<accession>L0DGY0</accession>
<evidence type="ECO:0008006" key="3">
    <source>
        <dbReference type="Google" id="ProtNLM"/>
    </source>
</evidence>
<evidence type="ECO:0000313" key="1">
    <source>
        <dbReference type="EMBL" id="AGA28110.1"/>
    </source>
</evidence>
<keyword evidence="2" id="KW-1185">Reference proteome</keyword>
<name>L0DGY0_SINAD</name>
<dbReference type="RefSeq" id="WP_015247244.1">
    <property type="nucleotide sequence ID" value="NC_019892.1"/>
</dbReference>
<evidence type="ECO:0000313" key="2">
    <source>
        <dbReference type="Proteomes" id="UP000010798"/>
    </source>
</evidence>
<dbReference type="STRING" id="886293.Sinac_3882"/>
<dbReference type="KEGG" id="saci:Sinac_3882"/>
<gene>
    <name evidence="1" type="ordered locus">Sinac_3882</name>
</gene>
<dbReference type="PANTHER" id="PTHR38479:SF2">
    <property type="entry name" value="WINGED HELIX DNA-BINDING DOMAIN-CONTAINING PROTEIN"/>
    <property type="match status" value="1"/>
</dbReference>
<reference evidence="1 2" key="1">
    <citation type="submission" date="2012-02" db="EMBL/GenBank/DDBJ databases">
        <title>Complete sequence of chromosome of Singulisphaera acidiphila DSM 18658.</title>
        <authorList>
            <consortium name="US DOE Joint Genome Institute (JGI-PGF)"/>
            <person name="Lucas S."/>
            <person name="Copeland A."/>
            <person name="Lapidus A."/>
            <person name="Glavina del Rio T."/>
            <person name="Dalin E."/>
            <person name="Tice H."/>
            <person name="Bruce D."/>
            <person name="Goodwin L."/>
            <person name="Pitluck S."/>
            <person name="Peters L."/>
            <person name="Ovchinnikova G."/>
            <person name="Chertkov O."/>
            <person name="Kyrpides N."/>
            <person name="Mavromatis K."/>
            <person name="Ivanova N."/>
            <person name="Brettin T."/>
            <person name="Detter J.C."/>
            <person name="Han C."/>
            <person name="Larimer F."/>
            <person name="Land M."/>
            <person name="Hauser L."/>
            <person name="Markowitz V."/>
            <person name="Cheng J.-F."/>
            <person name="Hugenholtz P."/>
            <person name="Woyke T."/>
            <person name="Wu D."/>
            <person name="Tindall B."/>
            <person name="Pomrenke H."/>
            <person name="Brambilla E."/>
            <person name="Klenk H.-P."/>
            <person name="Eisen J.A."/>
        </authorList>
    </citation>
    <scope>NUCLEOTIDE SEQUENCE [LARGE SCALE GENOMIC DNA]</scope>
    <source>
        <strain evidence="2">ATCC BAA-1392 / DSM 18658 / VKM B-2454 / MOB10</strain>
    </source>
</reference>
<dbReference type="PANTHER" id="PTHR38479">
    <property type="entry name" value="LMO0824 PROTEIN"/>
    <property type="match status" value="1"/>
</dbReference>
<proteinExistence type="predicted"/>
<dbReference type="eggNOG" id="COG3214">
    <property type="taxonomic scope" value="Bacteria"/>
</dbReference>
<dbReference type="Proteomes" id="UP000010798">
    <property type="component" value="Chromosome"/>
</dbReference>
<dbReference type="Pfam" id="PF06224">
    <property type="entry name" value="AlkZ-like"/>
    <property type="match status" value="1"/>
</dbReference>
<dbReference type="InterPro" id="IPR009351">
    <property type="entry name" value="AlkZ-like"/>
</dbReference>
<dbReference type="HOGENOM" id="CLU_047003_2_0_0"/>
<dbReference type="EMBL" id="CP003364">
    <property type="protein sequence ID" value="AGA28110.1"/>
    <property type="molecule type" value="Genomic_DNA"/>
</dbReference>
<protein>
    <recommendedName>
        <fullName evidence="3">Winged helix DNA-binding domain-containing protein</fullName>
    </recommendedName>
</protein>
<sequence length="367" mass="40803">MKPETLSRTALNRALLARQMMLARKEVSPLCLVERLVGLQAQQPQPPFIGLWTRIAGFEREALWRLLHDRTVVRSTLMRGTLHLMSAADYLMIRGTLQPMLSAGMRGVLRDRVDGLDLEGLTTSARQVFQERPRTFTELRAALLETVPEADERAMGYAVRTHLPLVAVPDDSAWGYRADPNFATAESWLGQVPGPGVPTQDLVLRYLAGFGPAAAVDVQAWSGLTGVREHLEALRPRLKTFRDERKRELFDLPDAPRPSEEIPAPVRFLPGFDNILLAHADRTRIIADEHRPRVITKNLLVLPTFLVAGFVAGIWKSARAKKAASLTLSPFASLPKAVKAQLAEEGEKLVRFIEPDASTWSVTFEAA</sequence>
<organism evidence="1 2">
    <name type="scientific">Singulisphaera acidiphila (strain ATCC BAA-1392 / DSM 18658 / VKM B-2454 / MOB10)</name>
    <dbReference type="NCBI Taxonomy" id="886293"/>
    <lineage>
        <taxon>Bacteria</taxon>
        <taxon>Pseudomonadati</taxon>
        <taxon>Planctomycetota</taxon>
        <taxon>Planctomycetia</taxon>
        <taxon>Isosphaerales</taxon>
        <taxon>Isosphaeraceae</taxon>
        <taxon>Singulisphaera</taxon>
    </lineage>
</organism>